<dbReference type="Gene3D" id="3.10.450.50">
    <property type="match status" value="1"/>
</dbReference>
<dbReference type="OrthoDB" id="7859473at2"/>
<proteinExistence type="predicted"/>
<keyword evidence="3" id="KW-1185">Reference proteome</keyword>
<name>A0A1H6CGF6_9SPHI</name>
<dbReference type="RefSeq" id="WP_103907764.1">
    <property type="nucleotide sequence ID" value="NZ_CP049246.1"/>
</dbReference>
<dbReference type="Pfam" id="PF12680">
    <property type="entry name" value="SnoaL_2"/>
    <property type="match status" value="1"/>
</dbReference>
<evidence type="ECO:0000313" key="3">
    <source>
        <dbReference type="Proteomes" id="UP000236731"/>
    </source>
</evidence>
<dbReference type="AlphaFoldDB" id="A0A1H6CGF6"/>
<dbReference type="SUPFAM" id="SSF54427">
    <property type="entry name" value="NTF2-like"/>
    <property type="match status" value="1"/>
</dbReference>
<dbReference type="Proteomes" id="UP000236731">
    <property type="component" value="Unassembled WGS sequence"/>
</dbReference>
<dbReference type="InterPro" id="IPR032710">
    <property type="entry name" value="NTF2-like_dom_sf"/>
</dbReference>
<dbReference type="InterPro" id="IPR037401">
    <property type="entry name" value="SnoaL-like"/>
</dbReference>
<evidence type="ECO:0000259" key="1">
    <source>
        <dbReference type="Pfam" id="PF12680"/>
    </source>
</evidence>
<organism evidence="2 3">
    <name type="scientific">Sphingobacterium lactis</name>
    <dbReference type="NCBI Taxonomy" id="797291"/>
    <lineage>
        <taxon>Bacteria</taxon>
        <taxon>Pseudomonadati</taxon>
        <taxon>Bacteroidota</taxon>
        <taxon>Sphingobacteriia</taxon>
        <taxon>Sphingobacteriales</taxon>
        <taxon>Sphingobacteriaceae</taxon>
        <taxon>Sphingobacterium</taxon>
    </lineage>
</organism>
<feature type="domain" description="SnoaL-like" evidence="1">
    <location>
        <begin position="8"/>
        <end position="113"/>
    </location>
</feature>
<dbReference type="EMBL" id="FNUT01000015">
    <property type="protein sequence ID" value="SEG71968.1"/>
    <property type="molecule type" value="Genomic_DNA"/>
</dbReference>
<protein>
    <recommendedName>
        <fullName evidence="1">SnoaL-like domain-containing protein</fullName>
    </recommendedName>
</protein>
<sequence>MMKAKEVVLAYAEALGKGDVATAFSHFSPNVVWYQPGNNRFSGAKQGSDAIGKMIGGMMDISQGTFALSPTGDLMVNGDLVAMPLRFTGKIADRNLDMQGIDLFKVEEGKITAVWLFSENQTEEDNFWGS</sequence>
<reference evidence="3" key="1">
    <citation type="submission" date="2016-10" db="EMBL/GenBank/DDBJ databases">
        <authorList>
            <person name="Varghese N."/>
            <person name="Submissions S."/>
        </authorList>
    </citation>
    <scope>NUCLEOTIDE SEQUENCE [LARGE SCALE GENOMIC DNA]</scope>
    <source>
        <strain evidence="3">DSM 22361</strain>
    </source>
</reference>
<accession>A0A1H6CGF6</accession>
<evidence type="ECO:0000313" key="2">
    <source>
        <dbReference type="EMBL" id="SEG71968.1"/>
    </source>
</evidence>
<gene>
    <name evidence="2" type="ORF">SAMN05421877_11563</name>
</gene>